<proteinExistence type="predicted"/>
<dbReference type="InterPro" id="IPR015637">
    <property type="entry name" value="MUG/TDG"/>
</dbReference>
<dbReference type="Gene3D" id="3.40.470.10">
    <property type="entry name" value="Uracil-DNA glycosylase-like domain"/>
    <property type="match status" value="1"/>
</dbReference>
<dbReference type="PANTHER" id="PTHR12159">
    <property type="entry name" value="G/T AND G/U MISMATCH-SPECIFIC DNA GLYCOSYLASE"/>
    <property type="match status" value="1"/>
</dbReference>
<dbReference type="EMBL" id="BAABGU010000058">
    <property type="protein sequence ID" value="GAA4580325.1"/>
    <property type="molecule type" value="Genomic_DNA"/>
</dbReference>
<organism evidence="6 7">
    <name type="scientific">Micromonospora coerulea</name>
    <dbReference type="NCBI Taxonomy" id="47856"/>
    <lineage>
        <taxon>Bacteria</taxon>
        <taxon>Bacillati</taxon>
        <taxon>Actinomycetota</taxon>
        <taxon>Actinomycetes</taxon>
        <taxon>Micromonosporales</taxon>
        <taxon>Micromonosporaceae</taxon>
        <taxon>Micromonospora</taxon>
    </lineage>
</organism>
<reference evidence="7" key="1">
    <citation type="journal article" date="2019" name="Int. J. Syst. Evol. Microbiol.">
        <title>The Global Catalogue of Microorganisms (GCM) 10K type strain sequencing project: providing services to taxonomists for standard genome sequencing and annotation.</title>
        <authorList>
            <consortium name="The Broad Institute Genomics Platform"/>
            <consortium name="The Broad Institute Genome Sequencing Center for Infectious Disease"/>
            <person name="Wu L."/>
            <person name="Ma J."/>
        </authorList>
    </citation>
    <scope>NUCLEOTIDE SEQUENCE [LARGE SCALE GENOMIC DNA]</scope>
    <source>
        <strain evidence="7">JCM 3175</strain>
    </source>
</reference>
<sequence length="202" mass="21576">MDADGLSGPPPGAVPAAGPFRRPTRAEVAAAVGRGLVDVIGPGLTVLFCGFNPGLYSAAVGEHFARRGSRFWPALHGSGFTDRQVHPWERDELLRQGIGITSLSNRATARADELTAAELVAGVVRLAAKAERYAPRWVAILGVTAYRIAFERPRAVLGPQPDRLGPARVWVLPNPSGLNAHFPLPALTAEFAALHREATRPR</sequence>
<evidence type="ECO:0000313" key="7">
    <source>
        <dbReference type="Proteomes" id="UP001500307"/>
    </source>
</evidence>
<evidence type="ECO:0000313" key="6">
    <source>
        <dbReference type="EMBL" id="GAA4580325.1"/>
    </source>
</evidence>
<evidence type="ECO:0000259" key="5">
    <source>
        <dbReference type="Pfam" id="PF03167"/>
    </source>
</evidence>
<accession>A0ABP8T5V8</accession>
<evidence type="ECO:0000256" key="3">
    <source>
        <dbReference type="ARBA" id="ARBA00023204"/>
    </source>
</evidence>
<evidence type="ECO:0000256" key="2">
    <source>
        <dbReference type="ARBA" id="ARBA00022801"/>
    </source>
</evidence>
<keyword evidence="3" id="KW-0234">DNA repair</keyword>
<dbReference type="NCBIfam" id="NF007570">
    <property type="entry name" value="PRK10201.1"/>
    <property type="match status" value="1"/>
</dbReference>
<dbReference type="InterPro" id="IPR005122">
    <property type="entry name" value="Uracil-DNA_glycosylase-like"/>
</dbReference>
<gene>
    <name evidence="6" type="primary">mug_2</name>
    <name evidence="6" type="ORF">GCM10023176_59660</name>
</gene>
<keyword evidence="1" id="KW-0227">DNA damage</keyword>
<protein>
    <submittedName>
        <fullName evidence="6">G/U mismatch-specific DNA glycosylase</fullName>
    </submittedName>
</protein>
<dbReference type="Pfam" id="PF03167">
    <property type="entry name" value="UDG"/>
    <property type="match status" value="1"/>
</dbReference>
<dbReference type="CDD" id="cd10028">
    <property type="entry name" value="UDG-F2_TDG_MUG"/>
    <property type="match status" value="1"/>
</dbReference>
<comment type="caution">
    <text evidence="6">The sequence shown here is derived from an EMBL/GenBank/DDBJ whole genome shotgun (WGS) entry which is preliminary data.</text>
</comment>
<dbReference type="Proteomes" id="UP001500307">
    <property type="component" value="Unassembled WGS sequence"/>
</dbReference>
<dbReference type="SUPFAM" id="SSF52141">
    <property type="entry name" value="Uracil-DNA glycosylase-like"/>
    <property type="match status" value="1"/>
</dbReference>
<keyword evidence="7" id="KW-1185">Reference proteome</keyword>
<evidence type="ECO:0000256" key="1">
    <source>
        <dbReference type="ARBA" id="ARBA00022763"/>
    </source>
</evidence>
<evidence type="ECO:0000256" key="4">
    <source>
        <dbReference type="SAM" id="MobiDB-lite"/>
    </source>
</evidence>
<feature type="region of interest" description="Disordered" evidence="4">
    <location>
        <begin position="1"/>
        <end position="20"/>
    </location>
</feature>
<name>A0ABP8T5V8_9ACTN</name>
<dbReference type="PANTHER" id="PTHR12159:SF9">
    <property type="entry name" value="G_T MISMATCH-SPECIFIC THYMINE DNA GLYCOSYLASE"/>
    <property type="match status" value="1"/>
</dbReference>
<feature type="domain" description="Uracil-DNA glycosylase-like" evidence="5">
    <location>
        <begin position="40"/>
        <end position="182"/>
    </location>
</feature>
<dbReference type="RefSeq" id="WP_346125079.1">
    <property type="nucleotide sequence ID" value="NZ_BAABGU010000058.1"/>
</dbReference>
<keyword evidence="2" id="KW-0378">Hydrolase</keyword>
<dbReference type="InterPro" id="IPR036895">
    <property type="entry name" value="Uracil-DNA_glycosylase-like_sf"/>
</dbReference>